<sequence length="102" mass="10838">AEQSNDRQVFPSIQRLSKMRSSQMLLLAIAFLALASDVATEASVGVEGIPCTTSIIPSPKPCDNNSCNQACIDRVWVGGYGECVAGACKCQQCTYIPPKNGN</sequence>
<reference evidence="2" key="3">
    <citation type="journal article" date="2017" name="Nature">
        <title>Genome sequence of the progenitor of the wheat D genome Aegilops tauschii.</title>
        <authorList>
            <person name="Luo M.C."/>
            <person name="Gu Y.Q."/>
            <person name="Puiu D."/>
            <person name="Wang H."/>
            <person name="Twardziok S.O."/>
            <person name="Deal K.R."/>
            <person name="Huo N."/>
            <person name="Zhu T."/>
            <person name="Wang L."/>
            <person name="Wang Y."/>
            <person name="McGuire P.E."/>
            <person name="Liu S."/>
            <person name="Long H."/>
            <person name="Ramasamy R.K."/>
            <person name="Rodriguez J.C."/>
            <person name="Van S.L."/>
            <person name="Yuan L."/>
            <person name="Wang Z."/>
            <person name="Xia Z."/>
            <person name="Xiao L."/>
            <person name="Anderson O.D."/>
            <person name="Ouyang S."/>
            <person name="Liang Y."/>
            <person name="Zimin A.V."/>
            <person name="Pertea G."/>
            <person name="Qi P."/>
            <person name="Bennetzen J.L."/>
            <person name="Dai X."/>
            <person name="Dawson M.W."/>
            <person name="Muller H.G."/>
            <person name="Kugler K."/>
            <person name="Rivarola-Duarte L."/>
            <person name="Spannagl M."/>
            <person name="Mayer K.F.X."/>
            <person name="Lu F.H."/>
            <person name="Bevan M.W."/>
            <person name="Leroy P."/>
            <person name="Li P."/>
            <person name="You F.M."/>
            <person name="Sun Q."/>
            <person name="Liu Z."/>
            <person name="Lyons E."/>
            <person name="Wicker T."/>
            <person name="Salzberg S.L."/>
            <person name="Devos K.M."/>
            <person name="Dvorak J."/>
        </authorList>
    </citation>
    <scope>NUCLEOTIDE SEQUENCE [LARGE SCALE GENOMIC DNA]</scope>
    <source>
        <strain evidence="2">cv. AL8/78</strain>
    </source>
</reference>
<dbReference type="Proteomes" id="UP000015105">
    <property type="component" value="Chromosome 7D"/>
</dbReference>
<accession>A0A453STV2</accession>
<evidence type="ECO:0000313" key="2">
    <source>
        <dbReference type="EnsemblPlants" id="AET7Gv21071700.1"/>
    </source>
</evidence>
<dbReference type="AlphaFoldDB" id="A0A453STV2"/>
<proteinExistence type="predicted"/>
<reference evidence="2" key="4">
    <citation type="submission" date="2019-03" db="UniProtKB">
        <authorList>
            <consortium name="EnsemblPlants"/>
        </authorList>
    </citation>
    <scope>IDENTIFICATION</scope>
</reference>
<organism evidence="2 3">
    <name type="scientific">Aegilops tauschii subsp. strangulata</name>
    <name type="common">Goatgrass</name>
    <dbReference type="NCBI Taxonomy" id="200361"/>
    <lineage>
        <taxon>Eukaryota</taxon>
        <taxon>Viridiplantae</taxon>
        <taxon>Streptophyta</taxon>
        <taxon>Embryophyta</taxon>
        <taxon>Tracheophyta</taxon>
        <taxon>Spermatophyta</taxon>
        <taxon>Magnoliopsida</taxon>
        <taxon>Liliopsida</taxon>
        <taxon>Poales</taxon>
        <taxon>Poaceae</taxon>
        <taxon>BOP clade</taxon>
        <taxon>Pooideae</taxon>
        <taxon>Triticodae</taxon>
        <taxon>Triticeae</taxon>
        <taxon>Triticinae</taxon>
        <taxon>Aegilops</taxon>
    </lineage>
</organism>
<reference evidence="3" key="2">
    <citation type="journal article" date="2017" name="Nat. Plants">
        <title>The Aegilops tauschii genome reveals multiple impacts of transposons.</title>
        <authorList>
            <person name="Zhao G."/>
            <person name="Zou C."/>
            <person name="Li K."/>
            <person name="Wang K."/>
            <person name="Li T."/>
            <person name="Gao L."/>
            <person name="Zhang X."/>
            <person name="Wang H."/>
            <person name="Yang Z."/>
            <person name="Liu X."/>
            <person name="Jiang W."/>
            <person name="Mao L."/>
            <person name="Kong X."/>
            <person name="Jiao Y."/>
            <person name="Jia J."/>
        </authorList>
    </citation>
    <scope>NUCLEOTIDE SEQUENCE [LARGE SCALE GENOMIC DNA]</scope>
    <source>
        <strain evidence="3">cv. AL8/78</strain>
    </source>
</reference>
<name>A0A453STV2_AEGTS</name>
<reference evidence="2" key="5">
    <citation type="journal article" date="2021" name="G3 (Bethesda)">
        <title>Aegilops tauschii genome assembly Aet v5.0 features greater sequence contiguity and improved annotation.</title>
        <authorList>
            <person name="Wang L."/>
            <person name="Zhu T."/>
            <person name="Rodriguez J.C."/>
            <person name="Deal K.R."/>
            <person name="Dubcovsky J."/>
            <person name="McGuire P.E."/>
            <person name="Lux T."/>
            <person name="Spannagl M."/>
            <person name="Mayer K.F.X."/>
            <person name="Baldrich P."/>
            <person name="Meyers B.C."/>
            <person name="Huo N."/>
            <person name="Gu Y.Q."/>
            <person name="Zhou H."/>
            <person name="Devos K.M."/>
            <person name="Bennetzen J.L."/>
            <person name="Unver T."/>
            <person name="Budak H."/>
            <person name="Gulick P.J."/>
            <person name="Galiba G."/>
            <person name="Kalapos B."/>
            <person name="Nelson D.R."/>
            <person name="Li P."/>
            <person name="You F.M."/>
            <person name="Luo M.C."/>
            <person name="Dvorak J."/>
        </authorList>
    </citation>
    <scope>NUCLEOTIDE SEQUENCE [LARGE SCALE GENOMIC DNA]</scope>
    <source>
        <strain evidence="2">cv. AL8/78</strain>
    </source>
</reference>
<dbReference type="EnsemblPlants" id="AET7Gv21071700.1">
    <property type="protein sequence ID" value="AET7Gv21071700.1"/>
    <property type="gene ID" value="AET7Gv21071700"/>
</dbReference>
<evidence type="ECO:0000313" key="3">
    <source>
        <dbReference type="Proteomes" id="UP000015105"/>
    </source>
</evidence>
<protein>
    <recommendedName>
        <fullName evidence="4">Knottin scorpion toxin-like domain-containing protein</fullName>
    </recommendedName>
</protein>
<evidence type="ECO:0008006" key="4">
    <source>
        <dbReference type="Google" id="ProtNLM"/>
    </source>
</evidence>
<feature type="chain" id="PRO_5019392767" description="Knottin scorpion toxin-like domain-containing protein" evidence="1">
    <location>
        <begin position="36"/>
        <end position="102"/>
    </location>
</feature>
<reference evidence="3" key="1">
    <citation type="journal article" date="2014" name="Science">
        <title>Ancient hybridizations among the ancestral genomes of bread wheat.</title>
        <authorList>
            <consortium name="International Wheat Genome Sequencing Consortium,"/>
            <person name="Marcussen T."/>
            <person name="Sandve S.R."/>
            <person name="Heier L."/>
            <person name="Spannagl M."/>
            <person name="Pfeifer M."/>
            <person name="Jakobsen K.S."/>
            <person name="Wulff B.B."/>
            <person name="Steuernagel B."/>
            <person name="Mayer K.F."/>
            <person name="Olsen O.A."/>
        </authorList>
    </citation>
    <scope>NUCLEOTIDE SEQUENCE [LARGE SCALE GENOMIC DNA]</scope>
    <source>
        <strain evidence="3">cv. AL8/78</strain>
    </source>
</reference>
<evidence type="ECO:0000256" key="1">
    <source>
        <dbReference type="SAM" id="SignalP"/>
    </source>
</evidence>
<keyword evidence="1" id="KW-0732">Signal</keyword>
<keyword evidence="3" id="KW-1185">Reference proteome</keyword>
<dbReference type="Gramene" id="AET7Gv21071700.1">
    <property type="protein sequence ID" value="AET7Gv21071700.1"/>
    <property type="gene ID" value="AET7Gv21071700"/>
</dbReference>
<feature type="signal peptide" evidence="1">
    <location>
        <begin position="1"/>
        <end position="35"/>
    </location>
</feature>